<evidence type="ECO:0000313" key="3">
    <source>
        <dbReference type="Proteomes" id="UP000781932"/>
    </source>
</evidence>
<dbReference type="GeneID" id="62164881"/>
<reference evidence="2" key="2">
    <citation type="submission" date="2020-11" db="EMBL/GenBank/DDBJ databases">
        <title>Whole genome sequencing of Colletotrichum sp.</title>
        <authorList>
            <person name="Li H."/>
        </authorList>
    </citation>
    <scope>NUCLEOTIDE SEQUENCE</scope>
    <source>
        <strain evidence="2">CkLH20</strain>
    </source>
</reference>
<dbReference type="RefSeq" id="XP_038742740.1">
    <property type="nucleotide sequence ID" value="XM_038891807.1"/>
</dbReference>
<feature type="compositionally biased region" description="Basic and acidic residues" evidence="1">
    <location>
        <begin position="185"/>
        <end position="197"/>
    </location>
</feature>
<feature type="compositionally biased region" description="Basic and acidic residues" evidence="1">
    <location>
        <begin position="204"/>
        <end position="222"/>
    </location>
</feature>
<dbReference type="EMBL" id="JAATWM020000032">
    <property type="protein sequence ID" value="KAF9873279.1"/>
    <property type="molecule type" value="Genomic_DNA"/>
</dbReference>
<comment type="caution">
    <text evidence="2">The sequence shown here is derived from an EMBL/GenBank/DDBJ whole genome shotgun (WGS) entry which is preliminary data.</text>
</comment>
<proteinExistence type="predicted"/>
<evidence type="ECO:0000256" key="1">
    <source>
        <dbReference type="SAM" id="MobiDB-lite"/>
    </source>
</evidence>
<protein>
    <submittedName>
        <fullName evidence="2">Uncharacterized protein</fullName>
    </submittedName>
</protein>
<organism evidence="2 3">
    <name type="scientific">Colletotrichum karsti</name>
    <dbReference type="NCBI Taxonomy" id="1095194"/>
    <lineage>
        <taxon>Eukaryota</taxon>
        <taxon>Fungi</taxon>
        <taxon>Dikarya</taxon>
        <taxon>Ascomycota</taxon>
        <taxon>Pezizomycotina</taxon>
        <taxon>Sordariomycetes</taxon>
        <taxon>Hypocreomycetidae</taxon>
        <taxon>Glomerellales</taxon>
        <taxon>Glomerellaceae</taxon>
        <taxon>Colletotrichum</taxon>
        <taxon>Colletotrichum boninense species complex</taxon>
    </lineage>
</organism>
<reference evidence="2" key="1">
    <citation type="submission" date="2020-03" db="EMBL/GenBank/DDBJ databases">
        <authorList>
            <person name="He L."/>
        </authorList>
    </citation>
    <scope>NUCLEOTIDE SEQUENCE</scope>
    <source>
        <strain evidence="2">CkLH20</strain>
    </source>
</reference>
<gene>
    <name evidence="2" type="ORF">CkaCkLH20_09092</name>
</gene>
<keyword evidence="3" id="KW-1185">Reference proteome</keyword>
<dbReference type="AlphaFoldDB" id="A0A9P6HZG5"/>
<evidence type="ECO:0000313" key="2">
    <source>
        <dbReference type="EMBL" id="KAF9873279.1"/>
    </source>
</evidence>
<feature type="region of interest" description="Disordered" evidence="1">
    <location>
        <begin position="181"/>
        <end position="244"/>
    </location>
</feature>
<feature type="compositionally biased region" description="Basic and acidic residues" evidence="1">
    <location>
        <begin position="235"/>
        <end position="244"/>
    </location>
</feature>
<name>A0A9P6HZG5_9PEZI</name>
<accession>A0A9P6HZG5</accession>
<dbReference type="Proteomes" id="UP000781932">
    <property type="component" value="Unassembled WGS sequence"/>
</dbReference>
<sequence>MVDVLQTVDRALRAVPGFEYTPSFTIGNDTPIWAMLHLNPAGHFDDSVSSIATRMALMFRAAVDARLSHPLLDIDGFDFWRVVAAHLSYDRSFPDHEPVDRLMNMLKKVMVKMRNARRSHLNNADTPATTNIDAVNVQNVQTDAQTMNVIYQSNAVQNLWKAVDEWSWLCHVVALKKGKATRRKSQIDTKVDASKNEKTKKKKSIDDPMREARENHIRHIEDKLDDDPLEAPLSTKDKELHRAT</sequence>